<protein>
    <submittedName>
        <fullName evidence="8">Response regulator transcription factor</fullName>
    </submittedName>
</protein>
<dbReference type="InterPro" id="IPR039420">
    <property type="entry name" value="WalR-like"/>
</dbReference>
<dbReference type="PROSITE" id="PS50110">
    <property type="entry name" value="RESPONSE_REGULATORY"/>
    <property type="match status" value="1"/>
</dbReference>
<evidence type="ECO:0000256" key="5">
    <source>
        <dbReference type="PROSITE-ProRule" id="PRU00169"/>
    </source>
</evidence>
<feature type="modified residue" description="4-aspartylphosphate" evidence="5">
    <location>
        <position position="54"/>
    </location>
</feature>
<keyword evidence="4" id="KW-0804">Transcription</keyword>
<dbReference type="PANTHER" id="PTHR43214">
    <property type="entry name" value="TWO-COMPONENT RESPONSE REGULATOR"/>
    <property type="match status" value="1"/>
</dbReference>
<accession>A0A7G5BZE6</accession>
<dbReference type="InterPro" id="IPR001789">
    <property type="entry name" value="Sig_transdc_resp-reg_receiver"/>
</dbReference>
<keyword evidence="1 5" id="KW-0597">Phosphoprotein</keyword>
<keyword evidence="9" id="KW-1185">Reference proteome</keyword>
<dbReference type="InterPro" id="IPR000792">
    <property type="entry name" value="Tscrpt_reg_LuxR_C"/>
</dbReference>
<evidence type="ECO:0000313" key="9">
    <source>
        <dbReference type="Proteomes" id="UP000515679"/>
    </source>
</evidence>
<dbReference type="Proteomes" id="UP000515679">
    <property type="component" value="Chromosome"/>
</dbReference>
<dbReference type="CDD" id="cd06170">
    <property type="entry name" value="LuxR_C_like"/>
    <property type="match status" value="1"/>
</dbReference>
<dbReference type="SMART" id="SM00448">
    <property type="entry name" value="REC"/>
    <property type="match status" value="1"/>
</dbReference>
<dbReference type="InterPro" id="IPR016032">
    <property type="entry name" value="Sig_transdc_resp-reg_C-effctor"/>
</dbReference>
<organism evidence="8 9">
    <name type="scientific">Cohnella cholangitidis</name>
    <dbReference type="NCBI Taxonomy" id="2598458"/>
    <lineage>
        <taxon>Bacteria</taxon>
        <taxon>Bacillati</taxon>
        <taxon>Bacillota</taxon>
        <taxon>Bacilli</taxon>
        <taxon>Bacillales</taxon>
        <taxon>Paenibacillaceae</taxon>
        <taxon>Cohnella</taxon>
    </lineage>
</organism>
<feature type="domain" description="Response regulatory" evidence="7">
    <location>
        <begin position="3"/>
        <end position="119"/>
    </location>
</feature>
<dbReference type="InterPro" id="IPR011006">
    <property type="entry name" value="CheY-like_superfamily"/>
</dbReference>
<dbReference type="KEGG" id="cchl:FPL14_14845"/>
<sequence length="225" mass="24749">MIRILIADDQTLMREGLQTILSIQDDMEVVGEAKDGEEALRLAAELKPQVVLMDIRMPRMDGLKCTRRLKRLLPDTVLIILTTFAEDEYIVEALASGATGFLLKDIPGKKLAQAIRDATQGEFLLPTAIAEKLAKRIKSVDVSAKVLVGALDTKLKGIQLSGKEYEVARALIQGRSNPEIAETLFMSIGTVKNYVSGIYAKLKTNDRTIASMMLQELIGETPYGK</sequence>
<dbReference type="PROSITE" id="PS50043">
    <property type="entry name" value="HTH_LUXR_2"/>
    <property type="match status" value="1"/>
</dbReference>
<evidence type="ECO:0000256" key="2">
    <source>
        <dbReference type="ARBA" id="ARBA00023015"/>
    </source>
</evidence>
<dbReference type="Pfam" id="PF00072">
    <property type="entry name" value="Response_reg"/>
    <property type="match status" value="1"/>
</dbReference>
<gene>
    <name evidence="8" type="ORF">FPL14_14845</name>
</gene>
<evidence type="ECO:0000313" key="8">
    <source>
        <dbReference type="EMBL" id="QMV42330.1"/>
    </source>
</evidence>
<dbReference type="CDD" id="cd17535">
    <property type="entry name" value="REC_NarL-like"/>
    <property type="match status" value="1"/>
</dbReference>
<dbReference type="PRINTS" id="PR00038">
    <property type="entry name" value="HTHLUXR"/>
</dbReference>
<name>A0A7G5BZE6_9BACL</name>
<dbReference type="Pfam" id="PF00196">
    <property type="entry name" value="GerE"/>
    <property type="match status" value="1"/>
</dbReference>
<proteinExistence type="predicted"/>
<dbReference type="AlphaFoldDB" id="A0A7G5BZE6"/>
<dbReference type="GO" id="GO:0006355">
    <property type="term" value="P:regulation of DNA-templated transcription"/>
    <property type="evidence" value="ECO:0007669"/>
    <property type="project" value="InterPro"/>
</dbReference>
<dbReference type="SMART" id="SM00421">
    <property type="entry name" value="HTH_LUXR"/>
    <property type="match status" value="1"/>
</dbReference>
<dbReference type="GO" id="GO:0003677">
    <property type="term" value="F:DNA binding"/>
    <property type="evidence" value="ECO:0007669"/>
    <property type="project" value="UniProtKB-KW"/>
</dbReference>
<dbReference type="EMBL" id="CP041969">
    <property type="protein sequence ID" value="QMV42330.1"/>
    <property type="molecule type" value="Genomic_DNA"/>
</dbReference>
<dbReference type="SUPFAM" id="SSF52172">
    <property type="entry name" value="CheY-like"/>
    <property type="match status" value="1"/>
</dbReference>
<reference evidence="8 9" key="1">
    <citation type="submission" date="2019-07" db="EMBL/GenBank/DDBJ databases">
        <authorList>
            <person name="Kim J.K."/>
            <person name="Cheong H.-M."/>
            <person name="Choi Y."/>
            <person name="Hwang K.J."/>
            <person name="Lee S."/>
            <person name="Choi C."/>
        </authorList>
    </citation>
    <scope>NUCLEOTIDE SEQUENCE [LARGE SCALE GENOMIC DNA]</scope>
    <source>
        <strain evidence="8 9">KS 22</strain>
    </source>
</reference>
<dbReference type="GO" id="GO:0000160">
    <property type="term" value="P:phosphorelay signal transduction system"/>
    <property type="evidence" value="ECO:0007669"/>
    <property type="project" value="InterPro"/>
</dbReference>
<dbReference type="InterPro" id="IPR058245">
    <property type="entry name" value="NreC/VraR/RcsB-like_REC"/>
</dbReference>
<evidence type="ECO:0000256" key="4">
    <source>
        <dbReference type="ARBA" id="ARBA00023163"/>
    </source>
</evidence>
<keyword evidence="2" id="KW-0805">Transcription regulation</keyword>
<dbReference type="Gene3D" id="3.40.50.2300">
    <property type="match status" value="1"/>
</dbReference>
<evidence type="ECO:0000256" key="3">
    <source>
        <dbReference type="ARBA" id="ARBA00023125"/>
    </source>
</evidence>
<keyword evidence="3" id="KW-0238">DNA-binding</keyword>
<feature type="domain" description="HTH luxR-type" evidence="6">
    <location>
        <begin position="153"/>
        <end position="218"/>
    </location>
</feature>
<evidence type="ECO:0000256" key="1">
    <source>
        <dbReference type="ARBA" id="ARBA00022553"/>
    </source>
</evidence>
<evidence type="ECO:0000259" key="7">
    <source>
        <dbReference type="PROSITE" id="PS50110"/>
    </source>
</evidence>
<evidence type="ECO:0000259" key="6">
    <source>
        <dbReference type="PROSITE" id="PS50043"/>
    </source>
</evidence>
<dbReference type="SUPFAM" id="SSF46894">
    <property type="entry name" value="C-terminal effector domain of the bipartite response regulators"/>
    <property type="match status" value="1"/>
</dbReference>
<dbReference type="RefSeq" id="WP_182303722.1">
    <property type="nucleotide sequence ID" value="NZ_CP041969.1"/>
</dbReference>